<dbReference type="GO" id="GO:0009306">
    <property type="term" value="P:protein secretion"/>
    <property type="evidence" value="ECO:0007669"/>
    <property type="project" value="TreeGrafter"/>
</dbReference>
<evidence type="ECO:0000313" key="4">
    <source>
        <dbReference type="EMBL" id="VFV19768.1"/>
    </source>
</evidence>
<dbReference type="PANTHER" id="PTHR23158:SF59">
    <property type="match status" value="1"/>
</dbReference>
<organism evidence="4 5">
    <name type="scientific">Lynx pardinus</name>
    <name type="common">Iberian lynx</name>
    <name type="synonym">Felis pardina</name>
    <dbReference type="NCBI Taxonomy" id="191816"/>
    <lineage>
        <taxon>Eukaryota</taxon>
        <taxon>Metazoa</taxon>
        <taxon>Chordata</taxon>
        <taxon>Craniata</taxon>
        <taxon>Vertebrata</taxon>
        <taxon>Euteleostomi</taxon>
        <taxon>Mammalia</taxon>
        <taxon>Eutheria</taxon>
        <taxon>Laurasiatheria</taxon>
        <taxon>Carnivora</taxon>
        <taxon>Feliformia</taxon>
        <taxon>Felidae</taxon>
        <taxon>Felinae</taxon>
        <taxon>Lynx</taxon>
    </lineage>
</organism>
<evidence type="ECO:0000256" key="3">
    <source>
        <dbReference type="SAM" id="MobiDB-lite"/>
    </source>
</evidence>
<name>A0A485MIN9_LYNPA</name>
<accession>A0A485MIN9</accession>
<feature type="region of interest" description="Disordered" evidence="3">
    <location>
        <begin position="142"/>
        <end position="183"/>
    </location>
</feature>
<feature type="compositionally biased region" description="Pro residues" evidence="3">
    <location>
        <begin position="154"/>
        <end position="167"/>
    </location>
</feature>
<keyword evidence="5" id="KW-1185">Reference proteome</keyword>
<sequence length="183" mass="21120">MKEELTRQIISLQAEEASLRQENSQRESEIQQLKLKLQILPDLYPENLRRLQRKLSEEETRRFEIEKKLCTARGNMKSVSQIRNLYKTMAEDMGRELERNASYCRKGTLFREKIVQESWKAVVLTQGHLQALRKENDRSRHLLANAESNFQPFPSGPWAPAAPPGAPRGPAVSPGDPLHRQHP</sequence>
<dbReference type="GO" id="GO:0070971">
    <property type="term" value="C:endoplasmic reticulum exit site"/>
    <property type="evidence" value="ECO:0007669"/>
    <property type="project" value="TreeGrafter"/>
</dbReference>
<evidence type="ECO:0000256" key="2">
    <source>
        <dbReference type="SAM" id="Coils"/>
    </source>
</evidence>
<dbReference type="Proteomes" id="UP000386466">
    <property type="component" value="Unassembled WGS sequence"/>
</dbReference>
<evidence type="ECO:0000313" key="5">
    <source>
        <dbReference type="Proteomes" id="UP000386466"/>
    </source>
</evidence>
<dbReference type="GO" id="GO:0006888">
    <property type="term" value="P:endoplasmic reticulum to Golgi vesicle-mediated transport"/>
    <property type="evidence" value="ECO:0007669"/>
    <property type="project" value="TreeGrafter"/>
</dbReference>
<gene>
    <name evidence="4" type="ORF">LYPA_23C006008</name>
</gene>
<dbReference type="GO" id="GO:0005789">
    <property type="term" value="C:endoplasmic reticulum membrane"/>
    <property type="evidence" value="ECO:0007669"/>
    <property type="project" value="TreeGrafter"/>
</dbReference>
<protein>
    <submittedName>
        <fullName evidence="4">Uncharacterized protein</fullName>
    </submittedName>
</protein>
<keyword evidence="1 2" id="KW-0175">Coiled coil</keyword>
<dbReference type="EMBL" id="CAAGRJ010001838">
    <property type="protein sequence ID" value="VFV19768.1"/>
    <property type="molecule type" value="Genomic_DNA"/>
</dbReference>
<dbReference type="InterPro" id="IPR051500">
    <property type="entry name" value="cTAGE_MIA/OTOR"/>
</dbReference>
<dbReference type="GO" id="GO:0035459">
    <property type="term" value="P:vesicle cargo loading"/>
    <property type="evidence" value="ECO:0007669"/>
    <property type="project" value="TreeGrafter"/>
</dbReference>
<reference evidence="4 5" key="1">
    <citation type="submission" date="2019-01" db="EMBL/GenBank/DDBJ databases">
        <authorList>
            <person name="Alioto T."/>
            <person name="Alioto T."/>
        </authorList>
    </citation>
    <scope>NUCLEOTIDE SEQUENCE [LARGE SCALE GENOMIC DNA]</scope>
</reference>
<dbReference type="PANTHER" id="PTHR23158">
    <property type="entry name" value="MELANOMA INHIBITORY ACTIVITY-RELATED"/>
    <property type="match status" value="1"/>
</dbReference>
<evidence type="ECO:0000256" key="1">
    <source>
        <dbReference type="ARBA" id="ARBA00023054"/>
    </source>
</evidence>
<proteinExistence type="predicted"/>
<dbReference type="AlphaFoldDB" id="A0A485MIN9"/>
<feature type="coiled-coil region" evidence="2">
    <location>
        <begin position="2"/>
        <end position="68"/>
    </location>
</feature>